<dbReference type="EMBL" id="BAABCE010000015">
    <property type="protein sequence ID" value="GAA3576751.1"/>
    <property type="molecule type" value="Genomic_DNA"/>
</dbReference>
<accession>A0ABP6Y4W5</accession>
<organism evidence="1 2">
    <name type="scientific">Streptomyces osmaniensis</name>
    <dbReference type="NCBI Taxonomy" id="593134"/>
    <lineage>
        <taxon>Bacteria</taxon>
        <taxon>Bacillati</taxon>
        <taxon>Actinomycetota</taxon>
        <taxon>Actinomycetes</taxon>
        <taxon>Kitasatosporales</taxon>
        <taxon>Streptomycetaceae</taxon>
        <taxon>Streptomyces</taxon>
    </lineage>
</organism>
<name>A0ABP6Y4W5_9ACTN</name>
<dbReference type="Proteomes" id="UP001500707">
    <property type="component" value="Unassembled WGS sequence"/>
</dbReference>
<reference evidence="2" key="1">
    <citation type="journal article" date="2019" name="Int. J. Syst. Evol. Microbiol.">
        <title>The Global Catalogue of Microorganisms (GCM) 10K type strain sequencing project: providing services to taxonomists for standard genome sequencing and annotation.</title>
        <authorList>
            <consortium name="The Broad Institute Genomics Platform"/>
            <consortium name="The Broad Institute Genome Sequencing Center for Infectious Disease"/>
            <person name="Wu L."/>
            <person name="Ma J."/>
        </authorList>
    </citation>
    <scope>NUCLEOTIDE SEQUENCE [LARGE SCALE GENOMIC DNA]</scope>
    <source>
        <strain evidence="2">JCM 17656</strain>
    </source>
</reference>
<proteinExistence type="predicted"/>
<evidence type="ECO:0000313" key="1">
    <source>
        <dbReference type="EMBL" id="GAA3576751.1"/>
    </source>
</evidence>
<gene>
    <name evidence="1" type="ORF">GCM10022295_67900</name>
</gene>
<keyword evidence="2" id="KW-1185">Reference proteome</keyword>
<sequence>MDPLVRRVAAATATAADVRQETESFMVGGSEFLGESQGFLSEWGAWMVRVGLTLRQERYSDEMFV</sequence>
<protein>
    <submittedName>
        <fullName evidence="1">Uncharacterized protein</fullName>
    </submittedName>
</protein>
<comment type="caution">
    <text evidence="1">The sequence shown here is derived from an EMBL/GenBank/DDBJ whole genome shotgun (WGS) entry which is preliminary data.</text>
</comment>
<evidence type="ECO:0000313" key="2">
    <source>
        <dbReference type="Proteomes" id="UP001500707"/>
    </source>
</evidence>